<evidence type="ECO:0000313" key="2">
    <source>
        <dbReference type="Proteomes" id="UP001151760"/>
    </source>
</evidence>
<dbReference type="Proteomes" id="UP001151760">
    <property type="component" value="Unassembled WGS sequence"/>
</dbReference>
<evidence type="ECO:0000313" key="1">
    <source>
        <dbReference type="EMBL" id="GJT39674.1"/>
    </source>
</evidence>
<reference evidence="1" key="1">
    <citation type="journal article" date="2022" name="Int. J. Mol. Sci.">
        <title>Draft Genome of Tanacetum Coccineum: Genomic Comparison of Closely Related Tanacetum-Family Plants.</title>
        <authorList>
            <person name="Yamashiro T."/>
            <person name="Shiraishi A."/>
            <person name="Nakayama K."/>
            <person name="Satake H."/>
        </authorList>
    </citation>
    <scope>NUCLEOTIDE SEQUENCE</scope>
</reference>
<keyword evidence="2" id="KW-1185">Reference proteome</keyword>
<gene>
    <name evidence="1" type="ORF">Tco_0939539</name>
</gene>
<proteinExistence type="predicted"/>
<sequence>MLYIIGCSVPSGSALNYLTEEIVAYEKESDETQAVKKLDALRTLESLVTHSNFNTPSGTVYYISKVSANVLLVKYTLYDSVDDCIVAYMKYVVEAGFVVRSRFGNLLGVYRSDLIYYSGGLLGKHTVLVVYQIVYCSSGLSFLTVVCLIRQRFIEDFSQGTEGAHQLGLERAQVYSDHSPEDKDRYNADIREINILLQGSELTKEDRESQLYDDFEHFRQNKGETIHDYYVRFSKLINDMRNIKMTMSRMQLNSKFVNNMLPEWGRFVTAVKLNRGLRDSNYDQLYAYLKQHEAHANENKMMLDRFTQHTVDPLALMSNNRGQGNNAWGAGAAGYGRAQNRVGNANPCQERQIKCYNYNGIGHIARNYTQPKQPQNSKYFKDKMLLMQAQKNGVALDEEQLLFIAGGQDNAVNEDMDEQLVQDLAPNVDNVFQADDCDAFDSNVDEAPTAQTMFMANLSSVDPVYDEASPSYDSDILSEVHDHDYYQDAVCEHHEVHEMHDDVQPNYIVDSHADYTSDSNMIPYDQYVKDNAVKVVQSNVSSVPNDAYMMLLNDIYKPSAQCVSVPTQNNVVDNSLTAELATYKEQVKLYERRAKFELIEREQKINEQLRLVIVDRNQEVTSLKKDFKQKENKYLKEFLDKKALKEKVEDKLYKQDPSLQTVHMLCKPKPYYDEQNKVAICHKNPLYLTRAKQVQPSLYNVHEIIKTNHVPTIVHNSEDTLEIAEITRKKMNDKMKDPECVKNKVKIAPHNYSKENYLATFTPQK</sequence>
<comment type="caution">
    <text evidence="1">The sequence shown here is derived from an EMBL/GenBank/DDBJ whole genome shotgun (WGS) entry which is preliminary data.</text>
</comment>
<accession>A0ABQ5DRF8</accession>
<name>A0ABQ5DRF8_9ASTR</name>
<organism evidence="1 2">
    <name type="scientific">Tanacetum coccineum</name>
    <dbReference type="NCBI Taxonomy" id="301880"/>
    <lineage>
        <taxon>Eukaryota</taxon>
        <taxon>Viridiplantae</taxon>
        <taxon>Streptophyta</taxon>
        <taxon>Embryophyta</taxon>
        <taxon>Tracheophyta</taxon>
        <taxon>Spermatophyta</taxon>
        <taxon>Magnoliopsida</taxon>
        <taxon>eudicotyledons</taxon>
        <taxon>Gunneridae</taxon>
        <taxon>Pentapetalae</taxon>
        <taxon>asterids</taxon>
        <taxon>campanulids</taxon>
        <taxon>Asterales</taxon>
        <taxon>Asteraceae</taxon>
        <taxon>Asteroideae</taxon>
        <taxon>Anthemideae</taxon>
        <taxon>Anthemidinae</taxon>
        <taxon>Tanacetum</taxon>
    </lineage>
</organism>
<evidence type="ECO:0008006" key="3">
    <source>
        <dbReference type="Google" id="ProtNLM"/>
    </source>
</evidence>
<protein>
    <recommendedName>
        <fullName evidence="3">Integrase, catalytic region, zinc finger, CCHC-type, peptidase aspartic, catalytic</fullName>
    </recommendedName>
</protein>
<dbReference type="EMBL" id="BQNB010015406">
    <property type="protein sequence ID" value="GJT39674.1"/>
    <property type="molecule type" value="Genomic_DNA"/>
</dbReference>
<reference evidence="1" key="2">
    <citation type="submission" date="2022-01" db="EMBL/GenBank/DDBJ databases">
        <authorList>
            <person name="Yamashiro T."/>
            <person name="Shiraishi A."/>
            <person name="Satake H."/>
            <person name="Nakayama K."/>
        </authorList>
    </citation>
    <scope>NUCLEOTIDE SEQUENCE</scope>
</reference>